<feature type="coiled-coil region" evidence="2">
    <location>
        <begin position="107"/>
        <end position="172"/>
    </location>
</feature>
<evidence type="ECO:0000256" key="2">
    <source>
        <dbReference type="SAM" id="Coils"/>
    </source>
</evidence>
<organism evidence="4">
    <name type="scientific">Magnetococcus massalia (strain MO-1)</name>
    <dbReference type="NCBI Taxonomy" id="451514"/>
    <lineage>
        <taxon>Bacteria</taxon>
        <taxon>Pseudomonadati</taxon>
        <taxon>Pseudomonadota</taxon>
        <taxon>Magnetococcia</taxon>
        <taxon>Magnetococcales</taxon>
        <taxon>Magnetococcaceae</taxon>
        <taxon>Magnetococcus</taxon>
    </lineage>
</organism>
<name>A0A1S7LHN2_MAGMO</name>
<dbReference type="PANTHER" id="PTHR30469">
    <property type="entry name" value="MULTIDRUG RESISTANCE PROTEIN MDTA"/>
    <property type="match status" value="1"/>
</dbReference>
<dbReference type="InterPro" id="IPR006143">
    <property type="entry name" value="RND_pump_MFP"/>
</dbReference>
<proteinExistence type="inferred from homology"/>
<dbReference type="Gene3D" id="2.40.30.170">
    <property type="match status" value="1"/>
</dbReference>
<dbReference type="GO" id="GO:0015562">
    <property type="term" value="F:efflux transmembrane transporter activity"/>
    <property type="evidence" value="ECO:0007669"/>
    <property type="project" value="TreeGrafter"/>
</dbReference>
<dbReference type="SUPFAM" id="SSF111369">
    <property type="entry name" value="HlyD-like secretion proteins"/>
    <property type="match status" value="1"/>
</dbReference>
<dbReference type="GO" id="GO:1990281">
    <property type="term" value="C:efflux pump complex"/>
    <property type="evidence" value="ECO:0007669"/>
    <property type="project" value="TreeGrafter"/>
</dbReference>
<feature type="domain" description="CusB-like beta-barrel" evidence="3">
    <location>
        <begin position="206"/>
        <end position="276"/>
    </location>
</feature>
<dbReference type="Pfam" id="PF25954">
    <property type="entry name" value="Beta-barrel_RND_2"/>
    <property type="match status" value="1"/>
</dbReference>
<dbReference type="InterPro" id="IPR058792">
    <property type="entry name" value="Beta-barrel_RND_2"/>
</dbReference>
<evidence type="ECO:0000313" key="4">
    <source>
        <dbReference type="EMBL" id="CRH06455.1"/>
    </source>
</evidence>
<evidence type="ECO:0000256" key="1">
    <source>
        <dbReference type="ARBA" id="ARBA00009477"/>
    </source>
</evidence>
<comment type="similarity">
    <text evidence="1">Belongs to the membrane fusion protein (MFP) (TC 8.A.1) family.</text>
</comment>
<sequence>MKRSLILSLVMATGLAIWMAGGEHVRALESPPPTPEPPATEQKPLQAYVKVEQIAPQMIIQEVRLRGEAQPNRVATLKSETTGKVVALPAERGARVAQGETLLTLSMDDRQARKALAEANVAQAQAAYNAAKALYKKGFQADLKVKQGVAELRAAQAELAAIKLDIRRSRLQAPFAGVIRERFIELGEYLAPGDAMLELLDDTTVKVVADLPQQKKGSLKLGMRGEAQWADGHKMAGVIHYISPRADPKTRTFRVEMAIQNPHSDLPMGASVEMRIPLSKVAAHHLSPALLNLDSHGAVGVKRIDAANRVIWSPVKVIKAGLDGIWVTGLPDQARIITLGGGFVEVGEQVITDHDG</sequence>
<dbReference type="AlphaFoldDB" id="A0A1S7LHN2"/>
<dbReference type="Gene3D" id="1.10.287.470">
    <property type="entry name" value="Helix hairpin bin"/>
    <property type="match status" value="1"/>
</dbReference>
<gene>
    <name evidence="4" type="ORF">MAGMO_2293</name>
</gene>
<dbReference type="NCBIfam" id="TIGR01730">
    <property type="entry name" value="RND_mfp"/>
    <property type="match status" value="1"/>
</dbReference>
<dbReference type="EMBL" id="LO017727">
    <property type="protein sequence ID" value="CRH06455.1"/>
    <property type="molecule type" value="Genomic_DNA"/>
</dbReference>
<protein>
    <submittedName>
        <fullName evidence="4">Membrane-fusion protein, efflux transporter, RND family, MFP subunit</fullName>
    </submittedName>
</protein>
<keyword evidence="2" id="KW-0175">Coiled coil</keyword>
<accession>A0A1S7LHN2</accession>
<dbReference type="PANTHER" id="PTHR30469:SF29">
    <property type="entry name" value="BLR2860 PROTEIN"/>
    <property type="match status" value="1"/>
</dbReference>
<reference evidence="4" key="1">
    <citation type="submission" date="2015-04" db="EMBL/GenBank/DDBJ databases">
        <authorList>
            <person name="Syromyatnikov M.Y."/>
            <person name="Popov V.N."/>
        </authorList>
    </citation>
    <scope>NUCLEOTIDE SEQUENCE</scope>
    <source>
        <strain evidence="4">MO-1</strain>
    </source>
</reference>
<dbReference type="Gene3D" id="2.40.50.100">
    <property type="match status" value="1"/>
</dbReference>
<evidence type="ECO:0000259" key="3">
    <source>
        <dbReference type="Pfam" id="PF25954"/>
    </source>
</evidence>